<evidence type="ECO:0000313" key="7">
    <source>
        <dbReference type="Proteomes" id="UP000594260"/>
    </source>
</evidence>
<name>A0A7M7KRL2_VARDE</name>
<dbReference type="OrthoDB" id="10268034at2759"/>
<evidence type="ECO:0000259" key="5">
    <source>
        <dbReference type="PROSITE" id="PS51705"/>
    </source>
</evidence>
<keyword evidence="3" id="KW-0460">Magnesium</keyword>
<reference evidence="6" key="1">
    <citation type="submission" date="2021-01" db="UniProtKB">
        <authorList>
            <consortium name="EnsemblMetazoa"/>
        </authorList>
    </citation>
    <scope>IDENTIFICATION</scope>
</reference>
<dbReference type="SUPFAM" id="SSF52540">
    <property type="entry name" value="P-loop containing nucleoside triphosphate hydrolases"/>
    <property type="match status" value="1"/>
</dbReference>
<dbReference type="PANTHER" id="PTHR10229:SF0">
    <property type="entry name" value="GTP-BINDING PROTEIN 6-RELATED"/>
    <property type="match status" value="1"/>
</dbReference>
<evidence type="ECO:0000313" key="6">
    <source>
        <dbReference type="EnsemblMetazoa" id="XP_022670922"/>
    </source>
</evidence>
<dbReference type="InterPro" id="IPR027417">
    <property type="entry name" value="P-loop_NTPase"/>
</dbReference>
<dbReference type="GO" id="GO:0043022">
    <property type="term" value="F:ribosome binding"/>
    <property type="evidence" value="ECO:0007669"/>
    <property type="project" value="TreeGrafter"/>
</dbReference>
<dbReference type="Proteomes" id="UP000594260">
    <property type="component" value="Unplaced"/>
</dbReference>
<dbReference type="GO" id="GO:0005525">
    <property type="term" value="F:GTP binding"/>
    <property type="evidence" value="ECO:0007669"/>
    <property type="project" value="UniProtKB-KW"/>
</dbReference>
<keyword evidence="4" id="KW-0342">GTP-binding</keyword>
<dbReference type="GO" id="GO:0046872">
    <property type="term" value="F:metal ion binding"/>
    <property type="evidence" value="ECO:0007669"/>
    <property type="project" value="UniProtKB-KW"/>
</dbReference>
<keyword evidence="1" id="KW-0479">Metal-binding</keyword>
<dbReference type="Gene3D" id="3.40.50.300">
    <property type="entry name" value="P-loop containing nucleotide triphosphate hydrolases"/>
    <property type="match status" value="1"/>
</dbReference>
<dbReference type="FunCoup" id="A0A7M7KRL2">
    <property type="interactions" value="259"/>
</dbReference>
<dbReference type="InterPro" id="IPR025121">
    <property type="entry name" value="GTPase_HflX_N"/>
</dbReference>
<proteinExistence type="predicted"/>
<evidence type="ECO:0000256" key="3">
    <source>
        <dbReference type="ARBA" id="ARBA00022842"/>
    </source>
</evidence>
<dbReference type="PROSITE" id="PS51705">
    <property type="entry name" value="G_HFLX"/>
    <property type="match status" value="1"/>
</dbReference>
<accession>A0A7M7KRL2</accession>
<keyword evidence="2" id="KW-0547">Nucleotide-binding</keyword>
<sequence>MSKYNTSIGCVALSYNLPSYQLKDTKMRAHLLRRYARQVSTASPVRRLCTAPMITPGKVDDGINDEPYIKLTELGVFNSPTLESHTSLIVPSLLRKNVVLIHPILKRIPKAALNTTTQLQVAEAKALVATIGNHWNLCETIALNTQAEQKRVLFGTGNFSIIRDVINERQRRSPSVVAFFNVTMLTAVQQHTLRQELGVDVYDRYMLVLLIFKQHARTKEAKLQTSLAELSYYRQRMKLHGSTDMLVQLEQREGHVKRELEYIQGHRSLLRKKRQKLQLPVVAVVGYTNAGKTSLIKKFTDSNKLVPLNQLFATLDVTCHEGYLPKLSKIIYIDTVGFISDIPTQLIASFRATLEDALLADQLVHVFDISHPDLERQCETVLKTLQSIETSAKLMDTTIHVGNKVDLIDDADLMMSRAERVLGRSAVSASAVTGQGISDVLANVEDSIIGNTGRKTVKIRCAIGTEVYSHILRSSNSLFFQVKSMSVDEVNMNYTTLEVVITSAALSKLQAKYCSNEDVTFP</sequence>
<keyword evidence="7" id="KW-1185">Reference proteome</keyword>
<dbReference type="AlphaFoldDB" id="A0A7M7KRL2"/>
<organism evidence="6 7">
    <name type="scientific">Varroa destructor</name>
    <name type="common">Honeybee mite</name>
    <dbReference type="NCBI Taxonomy" id="109461"/>
    <lineage>
        <taxon>Eukaryota</taxon>
        <taxon>Metazoa</taxon>
        <taxon>Ecdysozoa</taxon>
        <taxon>Arthropoda</taxon>
        <taxon>Chelicerata</taxon>
        <taxon>Arachnida</taxon>
        <taxon>Acari</taxon>
        <taxon>Parasitiformes</taxon>
        <taxon>Mesostigmata</taxon>
        <taxon>Gamasina</taxon>
        <taxon>Dermanyssoidea</taxon>
        <taxon>Varroidae</taxon>
        <taxon>Varroa</taxon>
    </lineage>
</organism>
<dbReference type="FunFam" id="3.40.50.300:FF:000886">
    <property type="entry name" value="Putative GTP-binding protein 6"/>
    <property type="match status" value="1"/>
</dbReference>
<dbReference type="InterPro" id="IPR042108">
    <property type="entry name" value="GTPase_HflX_N_sf"/>
</dbReference>
<dbReference type="EnsemblMetazoa" id="XM_022815187">
    <property type="protein sequence ID" value="XP_022670922"/>
    <property type="gene ID" value="LOC111254394"/>
</dbReference>
<dbReference type="InterPro" id="IPR016496">
    <property type="entry name" value="GTPase_HflX"/>
</dbReference>
<dbReference type="Pfam" id="PF01926">
    <property type="entry name" value="MMR_HSR1"/>
    <property type="match status" value="1"/>
</dbReference>
<dbReference type="PANTHER" id="PTHR10229">
    <property type="entry name" value="GTP-BINDING PROTEIN HFLX"/>
    <property type="match status" value="1"/>
</dbReference>
<feature type="domain" description="Hflx-type G" evidence="5">
    <location>
        <begin position="280"/>
        <end position="412"/>
    </location>
</feature>
<evidence type="ECO:0000256" key="4">
    <source>
        <dbReference type="ARBA" id="ARBA00023134"/>
    </source>
</evidence>
<evidence type="ECO:0000256" key="1">
    <source>
        <dbReference type="ARBA" id="ARBA00022723"/>
    </source>
</evidence>
<protein>
    <recommendedName>
        <fullName evidence="5">Hflx-type G domain-containing protein</fullName>
    </recommendedName>
</protein>
<dbReference type="GeneID" id="111254394"/>
<dbReference type="InParanoid" id="A0A7M7KRL2"/>
<dbReference type="CDD" id="cd01878">
    <property type="entry name" value="HflX"/>
    <property type="match status" value="1"/>
</dbReference>
<dbReference type="RefSeq" id="XP_022670922.1">
    <property type="nucleotide sequence ID" value="XM_022815187.1"/>
</dbReference>
<dbReference type="Pfam" id="PF13167">
    <property type="entry name" value="GTP-bdg_N"/>
    <property type="match status" value="1"/>
</dbReference>
<dbReference type="Gene3D" id="3.40.50.11060">
    <property type="entry name" value="GTPase HflX, N-terminal domain"/>
    <property type="match status" value="1"/>
</dbReference>
<dbReference type="InterPro" id="IPR006073">
    <property type="entry name" value="GTP-bd"/>
</dbReference>
<dbReference type="GO" id="GO:0005737">
    <property type="term" value="C:cytoplasm"/>
    <property type="evidence" value="ECO:0007669"/>
    <property type="project" value="TreeGrafter"/>
</dbReference>
<dbReference type="KEGG" id="vde:111254394"/>
<dbReference type="InterPro" id="IPR030394">
    <property type="entry name" value="G_HFLX_dom"/>
</dbReference>
<dbReference type="OMA" id="IDVANKC"/>
<evidence type="ECO:0000256" key="2">
    <source>
        <dbReference type="ARBA" id="ARBA00022741"/>
    </source>
</evidence>